<dbReference type="GO" id="GO:0032259">
    <property type="term" value="P:methylation"/>
    <property type="evidence" value="ECO:0007669"/>
    <property type="project" value="UniProtKB-KW"/>
</dbReference>
<dbReference type="EC" id="2.1.1.222" evidence="2"/>
<protein>
    <submittedName>
        <fullName evidence="2">Class I SAM-dependent methyltransferase</fullName>
        <ecNumber evidence="2">2.1.1.222</ecNumber>
        <ecNumber evidence="2">2.1.1.64</ecNumber>
    </submittedName>
</protein>
<organism evidence="2 3">
    <name type="scientific">Bosea minatitlanensis</name>
    <dbReference type="NCBI Taxonomy" id="128782"/>
    <lineage>
        <taxon>Bacteria</taxon>
        <taxon>Pseudomonadati</taxon>
        <taxon>Pseudomonadota</taxon>
        <taxon>Alphaproteobacteria</taxon>
        <taxon>Hyphomicrobiales</taxon>
        <taxon>Boseaceae</taxon>
        <taxon>Bosea</taxon>
    </lineage>
</organism>
<dbReference type="GO" id="GO:0061542">
    <property type="term" value="F:3-demethylubiquinol 3-O-methyltransferase activity"/>
    <property type="evidence" value="ECO:0007669"/>
    <property type="project" value="UniProtKB-EC"/>
</dbReference>
<proteinExistence type="predicted"/>
<dbReference type="SUPFAM" id="SSF53335">
    <property type="entry name" value="S-adenosyl-L-methionine-dependent methyltransferases"/>
    <property type="match status" value="1"/>
</dbReference>
<comment type="caution">
    <text evidence="2">The sequence shown here is derived from an EMBL/GenBank/DDBJ whole genome shotgun (WGS) entry which is preliminary data.</text>
</comment>
<evidence type="ECO:0000256" key="1">
    <source>
        <dbReference type="ARBA" id="ARBA00022679"/>
    </source>
</evidence>
<dbReference type="GO" id="GO:0102208">
    <property type="term" value="F:2-polyprenyl-6-hydroxyphenol methylase activity"/>
    <property type="evidence" value="ECO:0007669"/>
    <property type="project" value="UniProtKB-EC"/>
</dbReference>
<sequence>MIPERLKWTPELVNRFWNGIAQTSLVQLNFAKQAGPSLLAAIKHLLSRQGQILDFGAGDGDLVRLLCEQGFQAAAYEPAEGRISALETSLSGIPGFLGVIGPQAKHLFDVVIMSEVIEHVLDEELDVTLNRLAEFTRPGGTLIITTPNNENLEMGMIYCPVSNQLFHRWQHVRSFNEETLPALLAQFGFEEIVTHRLGFDPAVLLPWDPDSMGPLGADGQPLPIPDYITKLHNNEKATIGSESNLMYVGRRIDS</sequence>
<gene>
    <name evidence="2" type="ORF">ACFPK2_22945</name>
</gene>
<keyword evidence="2" id="KW-0489">Methyltransferase</keyword>
<keyword evidence="3" id="KW-1185">Reference proteome</keyword>
<dbReference type="PANTHER" id="PTHR43861">
    <property type="entry name" value="TRANS-ACONITATE 2-METHYLTRANSFERASE-RELATED"/>
    <property type="match status" value="1"/>
</dbReference>
<evidence type="ECO:0000313" key="3">
    <source>
        <dbReference type="Proteomes" id="UP001595976"/>
    </source>
</evidence>
<dbReference type="RefSeq" id="WP_158444706.1">
    <property type="nucleotide sequence ID" value="NZ_JAOAOS010000003.1"/>
</dbReference>
<dbReference type="Gene3D" id="3.40.50.150">
    <property type="entry name" value="Vaccinia Virus protein VP39"/>
    <property type="match status" value="1"/>
</dbReference>
<dbReference type="Proteomes" id="UP001595976">
    <property type="component" value="Unassembled WGS sequence"/>
</dbReference>
<dbReference type="InterPro" id="IPR029063">
    <property type="entry name" value="SAM-dependent_MTases_sf"/>
</dbReference>
<dbReference type="EC" id="2.1.1.64" evidence="2"/>
<dbReference type="PANTHER" id="PTHR43861:SF3">
    <property type="entry name" value="PUTATIVE (AFU_ORTHOLOGUE AFUA_2G14390)-RELATED"/>
    <property type="match status" value="1"/>
</dbReference>
<reference evidence="3" key="1">
    <citation type="journal article" date="2019" name="Int. J. Syst. Evol. Microbiol.">
        <title>The Global Catalogue of Microorganisms (GCM) 10K type strain sequencing project: providing services to taxonomists for standard genome sequencing and annotation.</title>
        <authorList>
            <consortium name="The Broad Institute Genomics Platform"/>
            <consortium name="The Broad Institute Genome Sequencing Center for Infectious Disease"/>
            <person name="Wu L."/>
            <person name="Ma J."/>
        </authorList>
    </citation>
    <scope>NUCLEOTIDE SEQUENCE [LARGE SCALE GENOMIC DNA]</scope>
    <source>
        <strain evidence="3">CGMCC 1.15643</strain>
    </source>
</reference>
<dbReference type="Pfam" id="PF13489">
    <property type="entry name" value="Methyltransf_23"/>
    <property type="match status" value="1"/>
</dbReference>
<keyword evidence="1 2" id="KW-0808">Transferase</keyword>
<accession>A0ABW0F9Q2</accession>
<dbReference type="EMBL" id="JBHSLI010000018">
    <property type="protein sequence ID" value="MFC5295853.1"/>
    <property type="molecule type" value="Genomic_DNA"/>
</dbReference>
<evidence type="ECO:0000313" key="2">
    <source>
        <dbReference type="EMBL" id="MFC5295853.1"/>
    </source>
</evidence>
<name>A0ABW0F9Q2_9HYPH</name>